<dbReference type="AlphaFoldDB" id="A0A5J9WMY7"/>
<evidence type="ECO:0008006" key="4">
    <source>
        <dbReference type="Google" id="ProtNLM"/>
    </source>
</evidence>
<feature type="non-terminal residue" evidence="2">
    <location>
        <position position="126"/>
    </location>
</feature>
<dbReference type="EMBL" id="RWGY01000002">
    <property type="protein sequence ID" value="TVU49471.1"/>
    <property type="molecule type" value="Genomic_DNA"/>
</dbReference>
<feature type="region of interest" description="Disordered" evidence="1">
    <location>
        <begin position="1"/>
        <end position="36"/>
    </location>
</feature>
<comment type="caution">
    <text evidence="2">The sequence shown here is derived from an EMBL/GenBank/DDBJ whole genome shotgun (WGS) entry which is preliminary data.</text>
</comment>
<dbReference type="OrthoDB" id="687072at2759"/>
<sequence>MMSNDVGIDDINLSQEDEEPVKRPGARTSNYSTDEDEALESVCLDPITGNDQEGSTYWDRIADQYHVLVNNNSIRTRKSLQQRWCSIQSCCNRWAGCMDSVTTSPPSGTTIDDYLLKDNEKWRNRQ</sequence>
<evidence type="ECO:0000313" key="3">
    <source>
        <dbReference type="Proteomes" id="UP000324897"/>
    </source>
</evidence>
<organism evidence="2 3">
    <name type="scientific">Eragrostis curvula</name>
    <name type="common">weeping love grass</name>
    <dbReference type="NCBI Taxonomy" id="38414"/>
    <lineage>
        <taxon>Eukaryota</taxon>
        <taxon>Viridiplantae</taxon>
        <taxon>Streptophyta</taxon>
        <taxon>Embryophyta</taxon>
        <taxon>Tracheophyta</taxon>
        <taxon>Spermatophyta</taxon>
        <taxon>Magnoliopsida</taxon>
        <taxon>Liliopsida</taxon>
        <taxon>Poales</taxon>
        <taxon>Poaceae</taxon>
        <taxon>PACMAD clade</taxon>
        <taxon>Chloridoideae</taxon>
        <taxon>Eragrostideae</taxon>
        <taxon>Eragrostidinae</taxon>
        <taxon>Eragrostis</taxon>
    </lineage>
</organism>
<proteinExistence type="predicted"/>
<dbReference type="Proteomes" id="UP000324897">
    <property type="component" value="Chromosome 6"/>
</dbReference>
<accession>A0A5J9WMY7</accession>
<evidence type="ECO:0000256" key="1">
    <source>
        <dbReference type="SAM" id="MobiDB-lite"/>
    </source>
</evidence>
<gene>
    <name evidence="2" type="ORF">EJB05_00784</name>
</gene>
<reference evidence="2 3" key="1">
    <citation type="journal article" date="2019" name="Sci. Rep.">
        <title>A high-quality genome of Eragrostis curvula grass provides insights into Poaceae evolution and supports new strategies to enhance forage quality.</title>
        <authorList>
            <person name="Carballo J."/>
            <person name="Santos B.A.C.M."/>
            <person name="Zappacosta D."/>
            <person name="Garbus I."/>
            <person name="Selva J.P."/>
            <person name="Gallo C.A."/>
            <person name="Diaz A."/>
            <person name="Albertini E."/>
            <person name="Caccamo M."/>
            <person name="Echenique V."/>
        </authorList>
    </citation>
    <scope>NUCLEOTIDE SEQUENCE [LARGE SCALE GENOMIC DNA]</scope>
    <source>
        <strain evidence="3">cv. Victoria</strain>
        <tissue evidence="2">Leaf</tissue>
    </source>
</reference>
<dbReference type="PANTHER" id="PTHR45125">
    <property type="entry name" value="F21J9.4-RELATED"/>
    <property type="match status" value="1"/>
</dbReference>
<keyword evidence="3" id="KW-1185">Reference proteome</keyword>
<evidence type="ECO:0000313" key="2">
    <source>
        <dbReference type="EMBL" id="TVU49471.1"/>
    </source>
</evidence>
<dbReference type="Gramene" id="TVU49471">
    <property type="protein sequence ID" value="TVU49471"/>
    <property type="gene ID" value="EJB05_00784"/>
</dbReference>
<dbReference type="PANTHER" id="PTHR45125:SF37">
    <property type="entry name" value="NO APICAL MERISTEM-ASSOCIATED C-TERMINAL DOMAIN-CONTAINING PROTEIN"/>
    <property type="match status" value="1"/>
</dbReference>
<name>A0A5J9WMY7_9POAL</name>
<protein>
    <recommendedName>
        <fullName evidence="4">Myb-like domain-containing protein</fullName>
    </recommendedName>
</protein>